<reference evidence="2 3" key="1">
    <citation type="submission" date="2024-06" db="EMBL/GenBank/DDBJ databases">
        <title>Genomic Encyclopedia of Type Strains, Phase IV (KMG-IV): sequencing the most valuable type-strain genomes for metagenomic binning, comparative biology and taxonomic classification.</title>
        <authorList>
            <person name="Goeker M."/>
        </authorList>
    </citation>
    <scope>NUCLEOTIDE SEQUENCE [LARGE SCALE GENOMIC DNA]</scope>
    <source>
        <strain evidence="2 3">DSM 28102</strain>
    </source>
</reference>
<gene>
    <name evidence="2" type="ORF">ABID12_001165</name>
</gene>
<keyword evidence="3" id="KW-1185">Reference proteome</keyword>
<dbReference type="EMBL" id="JBEPLY010000003">
    <property type="protein sequence ID" value="MET3599234.1"/>
    <property type="molecule type" value="Genomic_DNA"/>
</dbReference>
<evidence type="ECO:0000259" key="1">
    <source>
        <dbReference type="PROSITE" id="PS51502"/>
    </source>
</evidence>
<organism evidence="2 3">
    <name type="scientific">Martelella mangrovi</name>
    <dbReference type="NCBI Taxonomy" id="1397477"/>
    <lineage>
        <taxon>Bacteria</taxon>
        <taxon>Pseudomonadati</taxon>
        <taxon>Pseudomonadota</taxon>
        <taxon>Alphaproteobacteria</taxon>
        <taxon>Hyphomicrobiales</taxon>
        <taxon>Aurantimonadaceae</taxon>
        <taxon>Martelella</taxon>
    </lineage>
</organism>
<feature type="domain" description="Stress-response A/B barrel" evidence="1">
    <location>
        <begin position="2"/>
        <end position="92"/>
    </location>
</feature>
<proteinExistence type="predicted"/>
<dbReference type="Pfam" id="PF07876">
    <property type="entry name" value="Dabb"/>
    <property type="match status" value="1"/>
</dbReference>
<sequence>MIRHIVFFSVPEGGDADAVEAGLSILTENPHATVLEIGRNARSDLYDEKVDFIVYGEFEDEAALAAYRAHPLYEKSTSLVRPLREMRIAADFDSSVAVRHSRYRD</sequence>
<keyword evidence="2" id="KW-0503">Monooxygenase</keyword>
<evidence type="ECO:0000313" key="2">
    <source>
        <dbReference type="EMBL" id="MET3599234.1"/>
    </source>
</evidence>
<dbReference type="RefSeq" id="WP_106305064.1">
    <property type="nucleotide sequence ID" value="NZ_JBEPLY010000003.1"/>
</dbReference>
<dbReference type="Gene3D" id="3.30.70.100">
    <property type="match status" value="1"/>
</dbReference>
<dbReference type="PROSITE" id="PS51502">
    <property type="entry name" value="S_R_A_B_BARREL"/>
    <property type="match status" value="1"/>
</dbReference>
<accession>A0ABV2I8Z2</accession>
<keyword evidence="2" id="KW-0560">Oxidoreductase</keyword>
<protein>
    <submittedName>
        <fullName evidence="2">Quinol monooxygenase YgiN</fullName>
    </submittedName>
</protein>
<name>A0ABV2I8Z2_9HYPH</name>
<evidence type="ECO:0000313" key="3">
    <source>
        <dbReference type="Proteomes" id="UP001549164"/>
    </source>
</evidence>
<dbReference type="GO" id="GO:0004497">
    <property type="term" value="F:monooxygenase activity"/>
    <property type="evidence" value="ECO:0007669"/>
    <property type="project" value="UniProtKB-KW"/>
</dbReference>
<dbReference type="SMART" id="SM00886">
    <property type="entry name" value="Dabb"/>
    <property type="match status" value="1"/>
</dbReference>
<dbReference type="Proteomes" id="UP001549164">
    <property type="component" value="Unassembled WGS sequence"/>
</dbReference>
<dbReference type="InterPro" id="IPR013097">
    <property type="entry name" value="Dabb"/>
</dbReference>
<comment type="caution">
    <text evidence="2">The sequence shown here is derived from an EMBL/GenBank/DDBJ whole genome shotgun (WGS) entry which is preliminary data.</text>
</comment>
<dbReference type="SUPFAM" id="SSF54909">
    <property type="entry name" value="Dimeric alpha+beta barrel"/>
    <property type="match status" value="1"/>
</dbReference>
<dbReference type="InterPro" id="IPR011008">
    <property type="entry name" value="Dimeric_a/b-barrel"/>
</dbReference>